<dbReference type="Proteomes" id="UP001217838">
    <property type="component" value="Unassembled WGS sequence"/>
</dbReference>
<keyword evidence="1" id="KW-0732">Signal</keyword>
<dbReference type="EMBL" id="JAQNDN010000028">
    <property type="protein sequence ID" value="MDC0675640.1"/>
    <property type="molecule type" value="Genomic_DNA"/>
</dbReference>
<evidence type="ECO:0000256" key="1">
    <source>
        <dbReference type="SAM" id="SignalP"/>
    </source>
</evidence>
<organism evidence="2 3">
    <name type="scientific">Nannocystis radixulma</name>
    <dbReference type="NCBI Taxonomy" id="2995305"/>
    <lineage>
        <taxon>Bacteria</taxon>
        <taxon>Pseudomonadati</taxon>
        <taxon>Myxococcota</taxon>
        <taxon>Polyangia</taxon>
        <taxon>Nannocystales</taxon>
        <taxon>Nannocystaceae</taxon>
        <taxon>Nannocystis</taxon>
    </lineage>
</organism>
<evidence type="ECO:0000313" key="2">
    <source>
        <dbReference type="EMBL" id="MDC0675640.1"/>
    </source>
</evidence>
<reference evidence="2 3" key="1">
    <citation type="submission" date="2022-11" db="EMBL/GenBank/DDBJ databases">
        <title>Minimal conservation of predation-associated metabolite biosynthetic gene clusters underscores biosynthetic potential of Myxococcota including descriptions for ten novel species: Archangium lansinium sp. nov., Myxococcus landrumus sp. nov., Nannocystis bai.</title>
        <authorList>
            <person name="Ahearne A."/>
            <person name="Stevens C."/>
            <person name="Dowd S."/>
        </authorList>
    </citation>
    <scope>NUCLEOTIDE SEQUENCE [LARGE SCALE GENOMIC DNA]</scope>
    <source>
        <strain evidence="2 3">NCELM</strain>
    </source>
</reference>
<feature type="chain" id="PRO_5046389846" evidence="1">
    <location>
        <begin position="25"/>
        <end position="190"/>
    </location>
</feature>
<sequence length="190" mass="18797">MMLRAIVVVVVAFVATSSCKSSEAAVPAGQVGGSAADRVPLVPKDHALYARFEGTALDNACSDDAACSKGGCSNEVCAGGEPPPGDCDALEVKIPAAASCGCVAGECVWWSDGSLSLTAANPGPTPASEAPGVACGDVTCAAGEQCIEYYGIAGPRGPKFQTCGIPCPNGKCADGRKCVTIADGPGPVCQ</sequence>
<comment type="caution">
    <text evidence="2">The sequence shown here is derived from an EMBL/GenBank/DDBJ whole genome shotgun (WGS) entry which is preliminary data.</text>
</comment>
<feature type="signal peptide" evidence="1">
    <location>
        <begin position="1"/>
        <end position="24"/>
    </location>
</feature>
<accession>A0ABT5BPX7</accession>
<name>A0ABT5BPX7_9BACT</name>
<keyword evidence="3" id="KW-1185">Reference proteome</keyword>
<evidence type="ECO:0000313" key="3">
    <source>
        <dbReference type="Proteomes" id="UP001217838"/>
    </source>
</evidence>
<gene>
    <name evidence="2" type="ORF">POL58_48305</name>
</gene>
<dbReference type="PROSITE" id="PS51257">
    <property type="entry name" value="PROKAR_LIPOPROTEIN"/>
    <property type="match status" value="1"/>
</dbReference>
<proteinExistence type="predicted"/>
<dbReference type="RefSeq" id="WP_267684388.1">
    <property type="nucleotide sequence ID" value="NZ_JAQNDN010000028.1"/>
</dbReference>
<protein>
    <submittedName>
        <fullName evidence="2">Uncharacterized protein</fullName>
    </submittedName>
</protein>